<proteinExistence type="predicted"/>
<sequence>MMHLLFLIFFATASVAYPLNSPKDNEISTRVQSDFTSITMNSTQENNAGTRALYGLKRQAVCCSDGICMDCGGQK</sequence>
<keyword evidence="3" id="KW-1185">Reference proteome</keyword>
<evidence type="ECO:0000313" key="3">
    <source>
        <dbReference type="Proteomes" id="UP000297245"/>
    </source>
</evidence>
<name>A0A4S8MEA6_DENBC</name>
<organism evidence="2 3">
    <name type="scientific">Dendrothele bispora (strain CBS 962.96)</name>
    <dbReference type="NCBI Taxonomy" id="1314807"/>
    <lineage>
        <taxon>Eukaryota</taxon>
        <taxon>Fungi</taxon>
        <taxon>Dikarya</taxon>
        <taxon>Basidiomycota</taxon>
        <taxon>Agaricomycotina</taxon>
        <taxon>Agaricomycetes</taxon>
        <taxon>Agaricomycetidae</taxon>
        <taxon>Agaricales</taxon>
        <taxon>Agaricales incertae sedis</taxon>
        <taxon>Dendrothele</taxon>
    </lineage>
</organism>
<protein>
    <submittedName>
        <fullName evidence="2">Uncharacterized protein</fullName>
    </submittedName>
</protein>
<reference evidence="2 3" key="1">
    <citation type="journal article" date="2019" name="Nat. Ecol. Evol.">
        <title>Megaphylogeny resolves global patterns of mushroom evolution.</title>
        <authorList>
            <person name="Varga T."/>
            <person name="Krizsan K."/>
            <person name="Foldi C."/>
            <person name="Dima B."/>
            <person name="Sanchez-Garcia M."/>
            <person name="Sanchez-Ramirez S."/>
            <person name="Szollosi G.J."/>
            <person name="Szarkandi J.G."/>
            <person name="Papp V."/>
            <person name="Albert L."/>
            <person name="Andreopoulos W."/>
            <person name="Angelini C."/>
            <person name="Antonin V."/>
            <person name="Barry K.W."/>
            <person name="Bougher N.L."/>
            <person name="Buchanan P."/>
            <person name="Buyck B."/>
            <person name="Bense V."/>
            <person name="Catcheside P."/>
            <person name="Chovatia M."/>
            <person name="Cooper J."/>
            <person name="Damon W."/>
            <person name="Desjardin D."/>
            <person name="Finy P."/>
            <person name="Geml J."/>
            <person name="Haridas S."/>
            <person name="Hughes K."/>
            <person name="Justo A."/>
            <person name="Karasinski D."/>
            <person name="Kautmanova I."/>
            <person name="Kiss B."/>
            <person name="Kocsube S."/>
            <person name="Kotiranta H."/>
            <person name="LaButti K.M."/>
            <person name="Lechner B.E."/>
            <person name="Liimatainen K."/>
            <person name="Lipzen A."/>
            <person name="Lukacs Z."/>
            <person name="Mihaltcheva S."/>
            <person name="Morgado L.N."/>
            <person name="Niskanen T."/>
            <person name="Noordeloos M.E."/>
            <person name="Ohm R.A."/>
            <person name="Ortiz-Santana B."/>
            <person name="Ovrebo C."/>
            <person name="Racz N."/>
            <person name="Riley R."/>
            <person name="Savchenko A."/>
            <person name="Shiryaev A."/>
            <person name="Soop K."/>
            <person name="Spirin V."/>
            <person name="Szebenyi C."/>
            <person name="Tomsovsky M."/>
            <person name="Tulloss R.E."/>
            <person name="Uehling J."/>
            <person name="Grigoriev I.V."/>
            <person name="Vagvolgyi C."/>
            <person name="Papp T."/>
            <person name="Martin F.M."/>
            <person name="Miettinen O."/>
            <person name="Hibbett D.S."/>
            <person name="Nagy L.G."/>
        </authorList>
    </citation>
    <scope>NUCLEOTIDE SEQUENCE [LARGE SCALE GENOMIC DNA]</scope>
    <source>
        <strain evidence="2 3">CBS 962.96</strain>
    </source>
</reference>
<gene>
    <name evidence="2" type="ORF">K435DRAFT_963759</name>
</gene>
<dbReference type="AlphaFoldDB" id="A0A4S8MEA6"/>
<dbReference type="Proteomes" id="UP000297245">
    <property type="component" value="Unassembled WGS sequence"/>
</dbReference>
<keyword evidence="1" id="KW-0732">Signal</keyword>
<feature type="chain" id="PRO_5020568346" evidence="1">
    <location>
        <begin position="17"/>
        <end position="75"/>
    </location>
</feature>
<evidence type="ECO:0000256" key="1">
    <source>
        <dbReference type="SAM" id="SignalP"/>
    </source>
</evidence>
<evidence type="ECO:0000313" key="2">
    <source>
        <dbReference type="EMBL" id="THV00897.1"/>
    </source>
</evidence>
<accession>A0A4S8MEA6</accession>
<feature type="signal peptide" evidence="1">
    <location>
        <begin position="1"/>
        <end position="16"/>
    </location>
</feature>
<dbReference type="EMBL" id="ML179097">
    <property type="protein sequence ID" value="THV00897.1"/>
    <property type="molecule type" value="Genomic_DNA"/>
</dbReference>